<keyword evidence="9" id="KW-1185">Reference proteome</keyword>
<keyword evidence="5" id="KW-0560">Oxidoreductase</keyword>
<dbReference type="OrthoDB" id="2789670at2759"/>
<evidence type="ECO:0000256" key="5">
    <source>
        <dbReference type="ARBA" id="ARBA00023002"/>
    </source>
</evidence>
<dbReference type="InterPro" id="IPR001128">
    <property type="entry name" value="Cyt_P450"/>
</dbReference>
<evidence type="ECO:0000256" key="4">
    <source>
        <dbReference type="ARBA" id="ARBA00022723"/>
    </source>
</evidence>
<evidence type="ECO:0000256" key="2">
    <source>
        <dbReference type="ARBA" id="ARBA00010617"/>
    </source>
</evidence>
<keyword evidence="3" id="KW-0349">Heme</keyword>
<accession>A0A0C9V3X6</accession>
<dbReference type="HOGENOM" id="CLU_001570_2_2_1"/>
<dbReference type="InterPro" id="IPR036396">
    <property type="entry name" value="Cyt_P450_sf"/>
</dbReference>
<dbReference type="PANTHER" id="PTHR46300">
    <property type="entry name" value="P450, PUTATIVE (EUROFUNG)-RELATED-RELATED"/>
    <property type="match status" value="1"/>
</dbReference>
<evidence type="ECO:0000256" key="6">
    <source>
        <dbReference type="ARBA" id="ARBA00023004"/>
    </source>
</evidence>
<dbReference type="GO" id="GO:0004497">
    <property type="term" value="F:monooxygenase activity"/>
    <property type="evidence" value="ECO:0007669"/>
    <property type="project" value="UniProtKB-KW"/>
</dbReference>
<name>A0A0C9V3X6_9AGAM</name>
<feature type="non-terminal residue" evidence="8">
    <location>
        <position position="230"/>
    </location>
</feature>
<evidence type="ECO:0000313" key="8">
    <source>
        <dbReference type="EMBL" id="KIJ60074.1"/>
    </source>
</evidence>
<reference evidence="8 9" key="1">
    <citation type="submission" date="2014-04" db="EMBL/GenBank/DDBJ databases">
        <title>Evolutionary Origins and Diversification of the Mycorrhizal Mutualists.</title>
        <authorList>
            <consortium name="DOE Joint Genome Institute"/>
            <consortium name="Mycorrhizal Genomics Consortium"/>
            <person name="Kohler A."/>
            <person name="Kuo A."/>
            <person name="Nagy L.G."/>
            <person name="Floudas D."/>
            <person name="Copeland A."/>
            <person name="Barry K.W."/>
            <person name="Cichocki N."/>
            <person name="Veneault-Fourrey C."/>
            <person name="LaButti K."/>
            <person name="Lindquist E.A."/>
            <person name="Lipzen A."/>
            <person name="Lundell T."/>
            <person name="Morin E."/>
            <person name="Murat C."/>
            <person name="Riley R."/>
            <person name="Ohm R."/>
            <person name="Sun H."/>
            <person name="Tunlid A."/>
            <person name="Henrissat B."/>
            <person name="Grigoriev I.V."/>
            <person name="Hibbett D.S."/>
            <person name="Martin F."/>
        </authorList>
    </citation>
    <scope>NUCLEOTIDE SEQUENCE [LARGE SCALE GENOMIC DNA]</scope>
    <source>
        <strain evidence="8 9">MD-312</strain>
    </source>
</reference>
<dbReference type="Pfam" id="PF00067">
    <property type="entry name" value="p450"/>
    <property type="match status" value="1"/>
</dbReference>
<dbReference type="GO" id="GO:0016705">
    <property type="term" value="F:oxidoreductase activity, acting on paired donors, with incorporation or reduction of molecular oxygen"/>
    <property type="evidence" value="ECO:0007669"/>
    <property type="project" value="InterPro"/>
</dbReference>
<dbReference type="Proteomes" id="UP000053820">
    <property type="component" value="Unassembled WGS sequence"/>
</dbReference>
<dbReference type="InterPro" id="IPR050364">
    <property type="entry name" value="Cytochrome_P450_fung"/>
</dbReference>
<comment type="cofactor">
    <cofactor evidence="1">
        <name>heme</name>
        <dbReference type="ChEBI" id="CHEBI:30413"/>
    </cofactor>
</comment>
<evidence type="ECO:0008006" key="10">
    <source>
        <dbReference type="Google" id="ProtNLM"/>
    </source>
</evidence>
<dbReference type="EMBL" id="KN839877">
    <property type="protein sequence ID" value="KIJ60074.1"/>
    <property type="molecule type" value="Genomic_DNA"/>
</dbReference>
<sequence>LHKKSRGLLPFPPGPTGWPLLGNIPDFPKQWAPLIYADIGKNAPGHHFIILNSAKAASDLLDKRGAVYSNRPYLTMACDLPGMNDYLLYLQYGERFRQSRKLFHRTIGTGNSITAFYPAEVEESLHFLRNVLKHPEDVAIHVRRSVGALILRISHGYIVEDDNDPMVSLAQQAMENLSLVGTPGAYPVDHLPFLRLLPEWLPGTAFLRDAKHFHRVVIESITKPHQFVLH</sequence>
<evidence type="ECO:0000256" key="3">
    <source>
        <dbReference type="ARBA" id="ARBA00022617"/>
    </source>
</evidence>
<dbReference type="AlphaFoldDB" id="A0A0C9V3X6"/>
<keyword evidence="4" id="KW-0479">Metal-binding</keyword>
<gene>
    <name evidence="8" type="ORF">HYDPIDRAFT_99561</name>
</gene>
<evidence type="ECO:0000256" key="1">
    <source>
        <dbReference type="ARBA" id="ARBA00001971"/>
    </source>
</evidence>
<keyword evidence="7" id="KW-0503">Monooxygenase</keyword>
<dbReference type="GO" id="GO:0020037">
    <property type="term" value="F:heme binding"/>
    <property type="evidence" value="ECO:0007669"/>
    <property type="project" value="InterPro"/>
</dbReference>
<dbReference type="Gene3D" id="1.10.630.10">
    <property type="entry name" value="Cytochrome P450"/>
    <property type="match status" value="1"/>
</dbReference>
<evidence type="ECO:0000256" key="7">
    <source>
        <dbReference type="ARBA" id="ARBA00023033"/>
    </source>
</evidence>
<protein>
    <recommendedName>
        <fullName evidence="10">Cytochrome P450</fullName>
    </recommendedName>
</protein>
<proteinExistence type="inferred from homology"/>
<comment type="similarity">
    <text evidence="2">Belongs to the cytochrome P450 family.</text>
</comment>
<dbReference type="GO" id="GO:0005506">
    <property type="term" value="F:iron ion binding"/>
    <property type="evidence" value="ECO:0007669"/>
    <property type="project" value="InterPro"/>
</dbReference>
<evidence type="ECO:0000313" key="9">
    <source>
        <dbReference type="Proteomes" id="UP000053820"/>
    </source>
</evidence>
<organism evidence="8 9">
    <name type="scientific">Hydnomerulius pinastri MD-312</name>
    <dbReference type="NCBI Taxonomy" id="994086"/>
    <lineage>
        <taxon>Eukaryota</taxon>
        <taxon>Fungi</taxon>
        <taxon>Dikarya</taxon>
        <taxon>Basidiomycota</taxon>
        <taxon>Agaricomycotina</taxon>
        <taxon>Agaricomycetes</taxon>
        <taxon>Agaricomycetidae</taxon>
        <taxon>Boletales</taxon>
        <taxon>Boletales incertae sedis</taxon>
        <taxon>Leucogyrophana</taxon>
    </lineage>
</organism>
<dbReference type="SUPFAM" id="SSF48264">
    <property type="entry name" value="Cytochrome P450"/>
    <property type="match status" value="1"/>
</dbReference>
<dbReference type="PANTHER" id="PTHR46300:SF7">
    <property type="entry name" value="P450, PUTATIVE (EUROFUNG)-RELATED"/>
    <property type="match status" value="1"/>
</dbReference>
<keyword evidence="6" id="KW-0408">Iron</keyword>